<accession>A0A5C7J5F5</accession>
<proteinExistence type="predicted"/>
<dbReference type="Proteomes" id="UP000321026">
    <property type="component" value="Unassembled WGS sequence"/>
</dbReference>
<dbReference type="EMBL" id="SSDS01000064">
    <property type="protein sequence ID" value="TXG76781.1"/>
    <property type="molecule type" value="Genomic_DNA"/>
</dbReference>
<sequence>MSSILSVAELKSFAPELDLSQYSDATISGMLSQATERAASASNVTGFDFQAVVNETDRAYISNDGELVISVRRRPIVSVTSITLTKGGFSTNLVLTDTANNPLYQIPYPSTKLVFPNSYFYLTGTYLAGGSSQLYTLRGAKVFYKMSYTGGHQTIPDDLKYAVSLYFRDIVAKKNNPSGLSSFNQGSYSESYATGDPMGRSPLVKEAESVLRNGGFVRVEF</sequence>
<name>A0A5C7J5F5_9BACT</name>
<evidence type="ECO:0000313" key="1">
    <source>
        <dbReference type="EMBL" id="TXG76781.1"/>
    </source>
</evidence>
<comment type="caution">
    <text evidence="1">The sequence shown here is derived from an EMBL/GenBank/DDBJ whole genome shotgun (WGS) entry which is preliminary data.</text>
</comment>
<organism evidence="1 2">
    <name type="scientific">Candidatus Dojkabacteria bacterium</name>
    <dbReference type="NCBI Taxonomy" id="2099670"/>
    <lineage>
        <taxon>Bacteria</taxon>
        <taxon>Candidatus Dojkabacteria</taxon>
    </lineage>
</organism>
<reference evidence="1 2" key="1">
    <citation type="submission" date="2018-09" db="EMBL/GenBank/DDBJ databases">
        <title>Metagenome Assembled Genomes from an Advanced Water Purification Facility.</title>
        <authorList>
            <person name="Stamps B.W."/>
            <person name="Spear J.R."/>
        </authorList>
    </citation>
    <scope>NUCLEOTIDE SEQUENCE [LARGE SCALE GENOMIC DNA]</scope>
    <source>
        <strain evidence="1">Bin_63_2</strain>
    </source>
</reference>
<dbReference type="AlphaFoldDB" id="A0A5C7J5F5"/>
<protein>
    <submittedName>
        <fullName evidence="1">Uncharacterized protein</fullName>
    </submittedName>
</protein>
<gene>
    <name evidence="1" type="ORF">E6Q11_04065</name>
</gene>
<evidence type="ECO:0000313" key="2">
    <source>
        <dbReference type="Proteomes" id="UP000321026"/>
    </source>
</evidence>